<organism evidence="11 12">
    <name type="scientific">Clathrus columnatus</name>
    <dbReference type="NCBI Taxonomy" id="1419009"/>
    <lineage>
        <taxon>Eukaryota</taxon>
        <taxon>Fungi</taxon>
        <taxon>Dikarya</taxon>
        <taxon>Basidiomycota</taxon>
        <taxon>Agaricomycotina</taxon>
        <taxon>Agaricomycetes</taxon>
        <taxon>Phallomycetidae</taxon>
        <taxon>Phallales</taxon>
        <taxon>Clathraceae</taxon>
        <taxon>Clathrus</taxon>
    </lineage>
</organism>
<evidence type="ECO:0000256" key="8">
    <source>
        <dbReference type="ARBA" id="ARBA00023033"/>
    </source>
</evidence>
<dbReference type="AlphaFoldDB" id="A0AAV5AE75"/>
<keyword evidence="5 9" id="KW-0479">Metal-binding</keyword>
<dbReference type="GO" id="GO:0005506">
    <property type="term" value="F:iron ion binding"/>
    <property type="evidence" value="ECO:0007669"/>
    <property type="project" value="InterPro"/>
</dbReference>
<protein>
    <recommendedName>
        <fullName evidence="13">Cytochrome P450</fullName>
    </recommendedName>
</protein>
<dbReference type="GO" id="GO:0004497">
    <property type="term" value="F:monooxygenase activity"/>
    <property type="evidence" value="ECO:0007669"/>
    <property type="project" value="UniProtKB-KW"/>
</dbReference>
<evidence type="ECO:0000256" key="2">
    <source>
        <dbReference type="ARBA" id="ARBA00005179"/>
    </source>
</evidence>
<evidence type="ECO:0000313" key="11">
    <source>
        <dbReference type="EMBL" id="GJJ12932.1"/>
    </source>
</evidence>
<proteinExistence type="inferred from homology"/>
<evidence type="ECO:0000256" key="4">
    <source>
        <dbReference type="ARBA" id="ARBA00022617"/>
    </source>
</evidence>
<dbReference type="InterPro" id="IPR017972">
    <property type="entry name" value="Cyt_P450_CS"/>
</dbReference>
<comment type="caution">
    <text evidence="11">The sequence shown here is derived from an EMBL/GenBank/DDBJ whole genome shotgun (WGS) entry which is preliminary data.</text>
</comment>
<dbReference type="SUPFAM" id="SSF48264">
    <property type="entry name" value="Cytochrome P450"/>
    <property type="match status" value="1"/>
</dbReference>
<dbReference type="PANTHER" id="PTHR24305:SF166">
    <property type="entry name" value="CYTOCHROME P450 12A4, MITOCHONDRIAL-RELATED"/>
    <property type="match status" value="1"/>
</dbReference>
<comment type="pathway">
    <text evidence="2">Secondary metabolite biosynthesis.</text>
</comment>
<dbReference type="Proteomes" id="UP001050691">
    <property type="component" value="Unassembled WGS sequence"/>
</dbReference>
<gene>
    <name evidence="11" type="ORF">Clacol_007179</name>
</gene>
<dbReference type="EMBL" id="BPWL01000008">
    <property type="protein sequence ID" value="GJJ12932.1"/>
    <property type="molecule type" value="Genomic_DNA"/>
</dbReference>
<evidence type="ECO:0000256" key="6">
    <source>
        <dbReference type="ARBA" id="ARBA00023002"/>
    </source>
</evidence>
<evidence type="ECO:0000256" key="1">
    <source>
        <dbReference type="ARBA" id="ARBA00001971"/>
    </source>
</evidence>
<dbReference type="Pfam" id="PF00067">
    <property type="entry name" value="p450"/>
    <property type="match status" value="1"/>
</dbReference>
<dbReference type="Gene3D" id="1.10.630.10">
    <property type="entry name" value="Cytochrome P450"/>
    <property type="match status" value="1"/>
</dbReference>
<evidence type="ECO:0008006" key="13">
    <source>
        <dbReference type="Google" id="ProtNLM"/>
    </source>
</evidence>
<dbReference type="PRINTS" id="PR00463">
    <property type="entry name" value="EP450I"/>
</dbReference>
<keyword evidence="12" id="KW-1185">Reference proteome</keyword>
<keyword evidence="7 9" id="KW-0408">Iron</keyword>
<dbReference type="GO" id="GO:0016705">
    <property type="term" value="F:oxidoreductase activity, acting on paired donors, with incorporation or reduction of molecular oxygen"/>
    <property type="evidence" value="ECO:0007669"/>
    <property type="project" value="InterPro"/>
</dbReference>
<evidence type="ECO:0000256" key="3">
    <source>
        <dbReference type="ARBA" id="ARBA00010617"/>
    </source>
</evidence>
<sequence length="400" mass="45238">MHEIVPVFAQVTSKLVERWNDMISNKQGAGIDVDLNGWLSRLTLDALGQGVLSYDFGALSDEPSEYVEVFRGLLADMFTNRSPFQMAMGNLMGRMPTLISQYLLGLSLQATDRFQRFMSISSKISSSIISREKEAVRLGKPHSKDLLSALIRANLRQNSRESLTDEEVLSQMNAFTIAGHDTTSSMLQWVFYELSLHPEVQAKIREEIKFTKAIKKVQELGASEFESMHYTMAVLKETLRFHPIALNNVRLADRDDIIPLAYPVETASGKKVQAIRVRKGQTVFMSQYGYNRIKDLWGKDADKWNPERFLNEKEFDHSKRTIGVFANLATFSSGVHACIGWRFALLEMQAILIGLLEHFEFAPATANPIILRKQSTIMYPAVKGEEDRGAQLPLFIKPVL</sequence>
<keyword evidence="4 9" id="KW-0349">Heme</keyword>
<accession>A0AAV5AE75</accession>
<feature type="binding site" description="axial binding residue" evidence="9">
    <location>
        <position position="338"/>
    </location>
    <ligand>
        <name>heme</name>
        <dbReference type="ChEBI" id="CHEBI:30413"/>
    </ligand>
    <ligandPart>
        <name>Fe</name>
        <dbReference type="ChEBI" id="CHEBI:18248"/>
    </ligandPart>
</feature>
<dbReference type="InterPro" id="IPR001128">
    <property type="entry name" value="Cyt_P450"/>
</dbReference>
<dbReference type="InterPro" id="IPR050121">
    <property type="entry name" value="Cytochrome_P450_monoxygenase"/>
</dbReference>
<dbReference type="GO" id="GO:0020037">
    <property type="term" value="F:heme binding"/>
    <property type="evidence" value="ECO:0007669"/>
    <property type="project" value="InterPro"/>
</dbReference>
<comment type="cofactor">
    <cofactor evidence="1 9">
        <name>heme</name>
        <dbReference type="ChEBI" id="CHEBI:30413"/>
    </cofactor>
</comment>
<evidence type="ECO:0000256" key="7">
    <source>
        <dbReference type="ARBA" id="ARBA00023004"/>
    </source>
</evidence>
<dbReference type="PANTHER" id="PTHR24305">
    <property type="entry name" value="CYTOCHROME P450"/>
    <property type="match status" value="1"/>
</dbReference>
<dbReference type="PRINTS" id="PR00385">
    <property type="entry name" value="P450"/>
</dbReference>
<evidence type="ECO:0000256" key="5">
    <source>
        <dbReference type="ARBA" id="ARBA00022723"/>
    </source>
</evidence>
<reference evidence="11" key="1">
    <citation type="submission" date="2021-10" db="EMBL/GenBank/DDBJ databases">
        <title>De novo Genome Assembly of Clathrus columnatus (Basidiomycota, Fungi) Using Illumina and Nanopore Sequence Data.</title>
        <authorList>
            <person name="Ogiso-Tanaka E."/>
            <person name="Itagaki H."/>
            <person name="Hosoya T."/>
            <person name="Hosaka K."/>
        </authorList>
    </citation>
    <scope>NUCLEOTIDE SEQUENCE</scope>
    <source>
        <strain evidence="11">MO-923</strain>
    </source>
</reference>
<evidence type="ECO:0000313" key="12">
    <source>
        <dbReference type="Proteomes" id="UP001050691"/>
    </source>
</evidence>
<name>A0AAV5AE75_9AGAM</name>
<keyword evidence="6 10" id="KW-0560">Oxidoreductase</keyword>
<dbReference type="InterPro" id="IPR036396">
    <property type="entry name" value="Cyt_P450_sf"/>
</dbReference>
<comment type="similarity">
    <text evidence="3 10">Belongs to the cytochrome P450 family.</text>
</comment>
<evidence type="ECO:0000256" key="9">
    <source>
        <dbReference type="PIRSR" id="PIRSR602401-1"/>
    </source>
</evidence>
<keyword evidence="8 10" id="KW-0503">Monooxygenase</keyword>
<evidence type="ECO:0000256" key="10">
    <source>
        <dbReference type="RuleBase" id="RU000461"/>
    </source>
</evidence>
<dbReference type="InterPro" id="IPR002401">
    <property type="entry name" value="Cyt_P450_E_grp-I"/>
</dbReference>
<dbReference type="PROSITE" id="PS00086">
    <property type="entry name" value="CYTOCHROME_P450"/>
    <property type="match status" value="1"/>
</dbReference>